<dbReference type="PANTHER" id="PTHR24422:SF10">
    <property type="entry name" value="CHEMOTAXIS PROTEIN METHYLTRANSFERASE 2"/>
    <property type="match status" value="1"/>
</dbReference>
<sequence>MSNIKPLRKISLPPSLLEKFTFFISKEIGLHFPKEKWGDLEEKIKSLTESFGFNDPKAWLLWFLEKPLIKEELDVIAYQLTIGETYFFRDHRMFSALEEQILPEIIKKNSKSRTIRIWSAGCCTGEEPYSIAILLTRMPALRDWKVEIFGTDINEEFLKKAKKGNFKKWSFRAISEDIKAQYFIENEEGSFSLLPKIRDKVLFSFFNLADFSSRSFQNIDLIVCHNVLMYFTKPQISKTVNHFYESLNEEGWLSVSAIEMPYIYHDHLKIYNFKGASFFRKSEEIVKEKETEKEKVQNGTASKIITRSIPPIKPNLEEAVELLAVNDLYEECRQLFLKKQFASVIEKLSSHLALEKKKPLHKEHFQEIHLLIQAYANQGKLEKALILIEELLQLEKLNPHLHYLHSEIQMAKGDSKKAIKSLTHTLFLDSNFIMAHYTLGILKKREGDEKGFLRHKKAAFELLEKLPEDQLVEGTEDLSVGQLKELILALK</sequence>
<dbReference type="SUPFAM" id="SSF53335">
    <property type="entry name" value="S-adenosyl-L-methionine-dependent methyltransferases"/>
    <property type="match status" value="1"/>
</dbReference>
<reference evidence="2" key="2">
    <citation type="submission" date="2014-09" db="EMBL/GenBank/DDBJ databases">
        <title>Criblamydia sequanensis harbors a mega-plasmid encoding arsenite resistance.</title>
        <authorList>
            <person name="Bertelli C."/>
            <person name="Goesmann A."/>
            <person name="Greub G."/>
        </authorList>
    </citation>
    <scope>NUCLEOTIDE SEQUENCE [LARGE SCALE GENOMIC DNA]</scope>
    <source>
        <strain evidence="2">CRIB-18</strain>
    </source>
</reference>
<feature type="domain" description="CheR-type methyltransferase" evidence="1">
    <location>
        <begin position="5"/>
        <end position="284"/>
    </location>
</feature>
<dbReference type="GO" id="GO:0032259">
    <property type="term" value="P:methylation"/>
    <property type="evidence" value="ECO:0007669"/>
    <property type="project" value="UniProtKB-KW"/>
</dbReference>
<dbReference type="EMBL" id="CCEJ010000001">
    <property type="protein sequence ID" value="CDR33177.1"/>
    <property type="molecule type" value="Genomic_DNA"/>
</dbReference>
<dbReference type="Gene3D" id="3.40.50.150">
    <property type="entry name" value="Vaccinia Virus protein VP39"/>
    <property type="match status" value="1"/>
</dbReference>
<protein>
    <submittedName>
        <fullName evidence="2">Chemotaxis protein methyltransferase</fullName>
        <ecNumber evidence="2">2.1.1.80</ecNumber>
    </submittedName>
</protein>
<accession>A0A090CY06</accession>
<gene>
    <name evidence="2" type="primary">cheR</name>
    <name evidence="2" type="ORF">CSEC_0338</name>
</gene>
<dbReference type="GO" id="GO:0008983">
    <property type="term" value="F:protein-glutamate O-methyltransferase activity"/>
    <property type="evidence" value="ECO:0007669"/>
    <property type="project" value="UniProtKB-EC"/>
</dbReference>
<dbReference type="Gene3D" id="1.25.40.10">
    <property type="entry name" value="Tetratricopeptide repeat domain"/>
    <property type="match status" value="1"/>
</dbReference>
<dbReference type="PROSITE" id="PS50123">
    <property type="entry name" value="CHER"/>
    <property type="match status" value="1"/>
</dbReference>
<organism evidence="2 3">
    <name type="scientific">Candidatus Criblamydia sequanensis CRIB-18</name>
    <dbReference type="NCBI Taxonomy" id="1437425"/>
    <lineage>
        <taxon>Bacteria</taxon>
        <taxon>Pseudomonadati</taxon>
        <taxon>Chlamydiota</taxon>
        <taxon>Chlamydiia</taxon>
        <taxon>Parachlamydiales</taxon>
        <taxon>Candidatus Criblamydiaceae</taxon>
        <taxon>Candidatus Criblamydia</taxon>
    </lineage>
</organism>
<dbReference type="InterPro" id="IPR000780">
    <property type="entry name" value="CheR_MeTrfase"/>
</dbReference>
<dbReference type="Proteomes" id="UP000031552">
    <property type="component" value="Unassembled WGS sequence"/>
</dbReference>
<keyword evidence="2" id="KW-0489">Methyltransferase</keyword>
<proteinExistence type="predicted"/>
<keyword evidence="2" id="KW-0808">Transferase</keyword>
<dbReference type="InterPro" id="IPR011990">
    <property type="entry name" value="TPR-like_helical_dom_sf"/>
</dbReference>
<dbReference type="InterPro" id="IPR022642">
    <property type="entry name" value="CheR_C"/>
</dbReference>
<dbReference type="STRING" id="1437425.CSEC_0338"/>
<name>A0A090CY06_9BACT</name>
<dbReference type="InterPro" id="IPR050903">
    <property type="entry name" value="Bact_Chemotaxis_MeTrfase"/>
</dbReference>
<dbReference type="PRINTS" id="PR00996">
    <property type="entry name" value="CHERMTFRASE"/>
</dbReference>
<comment type="caution">
    <text evidence="2">The sequence shown here is derived from an EMBL/GenBank/DDBJ whole genome shotgun (WGS) entry which is preliminary data.</text>
</comment>
<dbReference type="SMART" id="SM00138">
    <property type="entry name" value="MeTrc"/>
    <property type="match status" value="1"/>
</dbReference>
<dbReference type="InterPro" id="IPR029063">
    <property type="entry name" value="SAM-dependent_MTases_sf"/>
</dbReference>
<reference evidence="2" key="1">
    <citation type="submission" date="2013-12" db="EMBL/GenBank/DDBJ databases">
        <authorList>
            <person name="Linke B."/>
        </authorList>
    </citation>
    <scope>NUCLEOTIDE SEQUENCE [LARGE SCALE GENOMIC DNA]</scope>
    <source>
        <strain evidence="2">CRIB-18</strain>
    </source>
</reference>
<evidence type="ECO:0000313" key="3">
    <source>
        <dbReference type="Proteomes" id="UP000031552"/>
    </source>
</evidence>
<dbReference type="eggNOG" id="COG1352">
    <property type="taxonomic scope" value="Bacteria"/>
</dbReference>
<evidence type="ECO:0000259" key="1">
    <source>
        <dbReference type="PROSITE" id="PS50123"/>
    </source>
</evidence>
<dbReference type="EC" id="2.1.1.80" evidence="2"/>
<evidence type="ECO:0000313" key="2">
    <source>
        <dbReference type="EMBL" id="CDR33177.1"/>
    </source>
</evidence>
<dbReference type="AlphaFoldDB" id="A0A090CY06"/>
<dbReference type="SUPFAM" id="SSF48452">
    <property type="entry name" value="TPR-like"/>
    <property type="match status" value="1"/>
</dbReference>
<dbReference type="RefSeq" id="WP_041016658.1">
    <property type="nucleotide sequence ID" value="NZ_CCEJ010000001.1"/>
</dbReference>
<dbReference type="OrthoDB" id="9816309at2"/>
<keyword evidence="3" id="KW-1185">Reference proteome</keyword>
<dbReference type="Pfam" id="PF01739">
    <property type="entry name" value="CheR"/>
    <property type="match status" value="1"/>
</dbReference>
<dbReference type="PANTHER" id="PTHR24422">
    <property type="entry name" value="CHEMOTAXIS PROTEIN METHYLTRANSFERASE"/>
    <property type="match status" value="1"/>
</dbReference>